<dbReference type="CDD" id="cd00198">
    <property type="entry name" value="vWFA"/>
    <property type="match status" value="1"/>
</dbReference>
<dbReference type="OrthoDB" id="7475at2157"/>
<protein>
    <submittedName>
        <fullName evidence="2">von Willebrand factor type A domain protein</fullName>
    </submittedName>
</protein>
<dbReference type="PROSITE" id="PS50234">
    <property type="entry name" value="VWFA"/>
    <property type="match status" value="1"/>
</dbReference>
<organism evidence="2 3">
    <name type="scientific">Candidatus Nitrosocosmicus franklandianus</name>
    <dbReference type="NCBI Taxonomy" id="1798806"/>
    <lineage>
        <taxon>Archaea</taxon>
        <taxon>Nitrososphaerota</taxon>
        <taxon>Nitrososphaeria</taxon>
        <taxon>Nitrososphaerales</taxon>
        <taxon>Nitrososphaeraceae</taxon>
        <taxon>Candidatus Nitrosocosmicus</taxon>
    </lineage>
</organism>
<dbReference type="GeneID" id="39420197"/>
<evidence type="ECO:0000259" key="1">
    <source>
        <dbReference type="PROSITE" id="PS50234"/>
    </source>
</evidence>
<dbReference type="KEGG" id="nfn:NFRAN_0704"/>
<evidence type="ECO:0000313" key="3">
    <source>
        <dbReference type="Proteomes" id="UP000294299"/>
    </source>
</evidence>
<keyword evidence="3" id="KW-1185">Reference proteome</keyword>
<dbReference type="RefSeq" id="WP_134483004.1">
    <property type="nucleotide sequence ID" value="NZ_LR216287.1"/>
</dbReference>
<proteinExistence type="predicted"/>
<dbReference type="Gene3D" id="3.40.50.410">
    <property type="entry name" value="von Willebrand factor, type A domain"/>
    <property type="match status" value="1"/>
</dbReference>
<accession>A0A484I7E5</accession>
<gene>
    <name evidence="2" type="ORF">NFRAN_0704</name>
</gene>
<sequence length="230" mass="26045">MTLPGGEITKRELHFVWIVDCSGSMKDDGKIQSLNYAIREAIPHMQREAENNIQANLLISALRFSTGAQWFIPPTHINDFKWVDVEAKGHTDLGQAFMLLSEMLHIPPMTNRGLPPVLVLLSDGQPTDNYEYGLEKLLNEPWGKKAIRIAIAIGEDADTRVLENFIRNDDMKPLLARNPEALSNYIRWVSTVVQSASARPKSQQKDMIKPELNVQIPKPPEMIYTATEVW</sequence>
<evidence type="ECO:0000313" key="2">
    <source>
        <dbReference type="EMBL" id="VFJ13026.1"/>
    </source>
</evidence>
<reference evidence="2 3" key="1">
    <citation type="submission" date="2019-02" db="EMBL/GenBank/DDBJ databases">
        <authorList>
            <person name="Lehtovirta-Morley E L."/>
        </authorList>
    </citation>
    <scope>NUCLEOTIDE SEQUENCE [LARGE SCALE GENOMIC DNA]</scope>
    <source>
        <strain evidence="2">NFRAN1</strain>
    </source>
</reference>
<dbReference type="InterPro" id="IPR002035">
    <property type="entry name" value="VWF_A"/>
</dbReference>
<feature type="domain" description="VWFA" evidence="1">
    <location>
        <begin position="14"/>
        <end position="189"/>
    </location>
</feature>
<dbReference type="EMBL" id="LR216287">
    <property type="protein sequence ID" value="VFJ13026.1"/>
    <property type="molecule type" value="Genomic_DNA"/>
</dbReference>
<dbReference type="AlphaFoldDB" id="A0A484I7E5"/>
<name>A0A484I7E5_9ARCH</name>
<dbReference type="SUPFAM" id="SSF53300">
    <property type="entry name" value="vWA-like"/>
    <property type="match status" value="1"/>
</dbReference>
<dbReference type="Proteomes" id="UP000294299">
    <property type="component" value="Chromosome NFRAN"/>
</dbReference>
<dbReference type="InterPro" id="IPR036465">
    <property type="entry name" value="vWFA_dom_sf"/>
</dbReference>